<dbReference type="GO" id="GO:0005516">
    <property type="term" value="F:calmodulin binding"/>
    <property type="evidence" value="ECO:0007669"/>
    <property type="project" value="UniProtKB-KW"/>
</dbReference>
<dbReference type="InterPro" id="IPR050818">
    <property type="entry name" value="KCNH_animal-type"/>
</dbReference>
<dbReference type="CDD" id="cd00130">
    <property type="entry name" value="PAS"/>
    <property type="match status" value="1"/>
</dbReference>
<organism evidence="19">
    <name type="scientific">Soboliphyme baturini</name>
    <dbReference type="NCBI Taxonomy" id="241478"/>
    <lineage>
        <taxon>Eukaryota</taxon>
        <taxon>Metazoa</taxon>
        <taxon>Ecdysozoa</taxon>
        <taxon>Nematoda</taxon>
        <taxon>Enoplea</taxon>
        <taxon>Dorylaimia</taxon>
        <taxon>Dioctophymatida</taxon>
        <taxon>Dioctophymatoidea</taxon>
        <taxon>Soboliphymatidae</taxon>
        <taxon>Soboliphyme</taxon>
    </lineage>
</organism>
<evidence type="ECO:0000256" key="9">
    <source>
        <dbReference type="ARBA" id="ARBA00022958"/>
    </source>
</evidence>
<keyword evidence="18" id="KW-1185">Reference proteome</keyword>
<reference evidence="19" key="1">
    <citation type="submission" date="2016-06" db="UniProtKB">
        <authorList>
            <consortium name="WormBaseParasite"/>
        </authorList>
    </citation>
    <scope>IDENTIFICATION</scope>
</reference>
<dbReference type="InterPro" id="IPR000595">
    <property type="entry name" value="cNMP-bd_dom"/>
</dbReference>
<dbReference type="Pfam" id="PF00520">
    <property type="entry name" value="Ion_trans"/>
    <property type="match status" value="1"/>
</dbReference>
<evidence type="ECO:0000256" key="1">
    <source>
        <dbReference type="ARBA" id="ARBA00004141"/>
    </source>
</evidence>
<dbReference type="InterPro" id="IPR014710">
    <property type="entry name" value="RmlC-like_jellyroll"/>
</dbReference>
<dbReference type="AlphaFoldDB" id="A0A183II33"/>
<evidence type="ECO:0000256" key="11">
    <source>
        <dbReference type="ARBA" id="ARBA00023065"/>
    </source>
</evidence>
<name>A0A183II33_9BILA</name>
<evidence type="ECO:0000256" key="8">
    <source>
        <dbReference type="ARBA" id="ARBA00022882"/>
    </source>
</evidence>
<keyword evidence="4" id="KW-0597">Phosphoprotein</keyword>
<dbReference type="FunFam" id="2.60.120.10:FF:000009">
    <property type="entry name" value="Potassium voltage-gated channel subfamily H member 1"/>
    <property type="match status" value="1"/>
</dbReference>
<dbReference type="Gene3D" id="1.10.287.70">
    <property type="match status" value="1"/>
</dbReference>
<keyword evidence="8" id="KW-0851">Voltage-gated channel</keyword>
<dbReference type="Gene3D" id="2.60.120.10">
    <property type="entry name" value="Jelly Rolls"/>
    <property type="match status" value="1"/>
</dbReference>
<dbReference type="OrthoDB" id="447251at2759"/>
<dbReference type="InterPro" id="IPR035965">
    <property type="entry name" value="PAS-like_dom_sf"/>
</dbReference>
<evidence type="ECO:0000256" key="10">
    <source>
        <dbReference type="ARBA" id="ARBA00022989"/>
    </source>
</evidence>
<keyword evidence="11" id="KW-0406">Ion transport</keyword>
<keyword evidence="9" id="KW-0630">Potassium</keyword>
<dbReference type="SUPFAM" id="SSF81324">
    <property type="entry name" value="Voltage-gated potassium channels"/>
    <property type="match status" value="1"/>
</dbReference>
<evidence type="ECO:0000313" key="18">
    <source>
        <dbReference type="Proteomes" id="UP000270296"/>
    </source>
</evidence>
<dbReference type="InterPro" id="IPR003938">
    <property type="entry name" value="K_chnl_volt-dep_EAG/ELK/ERG"/>
</dbReference>
<dbReference type="SMART" id="SM00086">
    <property type="entry name" value="PAC"/>
    <property type="match status" value="1"/>
</dbReference>
<dbReference type="PRINTS" id="PR01463">
    <property type="entry name" value="EAGCHANLFMLY"/>
</dbReference>
<evidence type="ECO:0000256" key="2">
    <source>
        <dbReference type="ARBA" id="ARBA00022448"/>
    </source>
</evidence>
<dbReference type="SMART" id="SM00100">
    <property type="entry name" value="cNMP"/>
    <property type="match status" value="1"/>
</dbReference>
<gene>
    <name evidence="17" type="ORF">SBAD_LOCUS3278</name>
</gene>
<evidence type="ECO:0000256" key="14">
    <source>
        <dbReference type="ARBA" id="ARBA00023303"/>
    </source>
</evidence>
<dbReference type="InterPro" id="IPR018490">
    <property type="entry name" value="cNMP-bd_dom_sf"/>
</dbReference>
<accession>A0A183II33</accession>
<dbReference type="PANTHER" id="PTHR10217:SF435">
    <property type="entry name" value="POTASSIUM VOLTAGE-GATED CHANNEL PROTEIN EAG"/>
    <property type="match status" value="1"/>
</dbReference>
<evidence type="ECO:0000313" key="19">
    <source>
        <dbReference type="WBParaSite" id="SBAD_0000343201-mRNA-1"/>
    </source>
</evidence>
<comment type="subcellular location">
    <subcellularLocation>
        <location evidence="1">Membrane</location>
        <topology evidence="1">Multi-pass membrane protein</topology>
    </subcellularLocation>
</comment>
<keyword evidence="3" id="KW-0633">Potassium transport</keyword>
<keyword evidence="7" id="KW-0112">Calmodulin-binding</keyword>
<dbReference type="Pfam" id="PF00027">
    <property type="entry name" value="cNMP_binding"/>
    <property type="match status" value="1"/>
</dbReference>
<dbReference type="GO" id="GO:0005249">
    <property type="term" value="F:voltage-gated potassium channel activity"/>
    <property type="evidence" value="ECO:0007669"/>
    <property type="project" value="InterPro"/>
</dbReference>
<evidence type="ECO:0000256" key="3">
    <source>
        <dbReference type="ARBA" id="ARBA00022538"/>
    </source>
</evidence>
<keyword evidence="12" id="KW-0472">Membrane</keyword>
<dbReference type="PROSITE" id="PS50042">
    <property type="entry name" value="CNMP_BINDING_3"/>
    <property type="match status" value="1"/>
</dbReference>
<dbReference type="InterPro" id="IPR000014">
    <property type="entry name" value="PAS"/>
</dbReference>
<dbReference type="SUPFAM" id="SSF55785">
    <property type="entry name" value="PYP-like sensor domain (PAS domain)"/>
    <property type="match status" value="1"/>
</dbReference>
<dbReference type="Pfam" id="PF13426">
    <property type="entry name" value="PAS_9"/>
    <property type="match status" value="1"/>
</dbReference>
<keyword evidence="14" id="KW-0407">Ion channel</keyword>
<dbReference type="InterPro" id="IPR000700">
    <property type="entry name" value="PAS-assoc_C"/>
</dbReference>
<dbReference type="GO" id="GO:0008076">
    <property type="term" value="C:voltage-gated potassium channel complex"/>
    <property type="evidence" value="ECO:0007669"/>
    <property type="project" value="TreeGrafter"/>
</dbReference>
<dbReference type="InterPro" id="IPR005821">
    <property type="entry name" value="Ion_trans_dom"/>
</dbReference>
<dbReference type="PROSITE" id="PS50113">
    <property type="entry name" value="PAC"/>
    <property type="match status" value="1"/>
</dbReference>
<evidence type="ECO:0000313" key="17">
    <source>
        <dbReference type="EMBL" id="VDP00622.1"/>
    </source>
</evidence>
<feature type="domain" description="Cyclic nucleotide-binding" evidence="15">
    <location>
        <begin position="496"/>
        <end position="573"/>
    </location>
</feature>
<dbReference type="InterPro" id="IPR001610">
    <property type="entry name" value="PAC"/>
</dbReference>
<evidence type="ECO:0000256" key="4">
    <source>
        <dbReference type="ARBA" id="ARBA00022553"/>
    </source>
</evidence>
<evidence type="ECO:0000259" key="16">
    <source>
        <dbReference type="PROSITE" id="PS50113"/>
    </source>
</evidence>
<evidence type="ECO:0000259" key="15">
    <source>
        <dbReference type="PROSITE" id="PS50042"/>
    </source>
</evidence>
<evidence type="ECO:0000256" key="13">
    <source>
        <dbReference type="ARBA" id="ARBA00023180"/>
    </source>
</evidence>
<proteinExistence type="predicted"/>
<dbReference type="WBParaSite" id="SBAD_0000343201-mRNA-1">
    <property type="protein sequence ID" value="SBAD_0000343201-mRNA-1"/>
    <property type="gene ID" value="SBAD_0000343201"/>
</dbReference>
<evidence type="ECO:0000256" key="6">
    <source>
        <dbReference type="ARBA" id="ARBA00022826"/>
    </source>
</evidence>
<dbReference type="EMBL" id="UZAM01007661">
    <property type="protein sequence ID" value="VDP00622.1"/>
    <property type="molecule type" value="Genomic_DNA"/>
</dbReference>
<dbReference type="InterPro" id="IPR003949">
    <property type="entry name" value="K_chnl_volt-dep_EAG"/>
</dbReference>
<dbReference type="CDD" id="cd00038">
    <property type="entry name" value="CAP_ED"/>
    <property type="match status" value="1"/>
</dbReference>
<dbReference type="PANTHER" id="PTHR10217">
    <property type="entry name" value="VOLTAGE AND LIGAND GATED POTASSIUM CHANNEL"/>
    <property type="match status" value="1"/>
</dbReference>
<evidence type="ECO:0000256" key="5">
    <source>
        <dbReference type="ARBA" id="ARBA00022692"/>
    </source>
</evidence>
<protein>
    <submittedName>
        <fullName evidence="19">Cyclic nucleotide-binding domain-containing protein</fullName>
    </submittedName>
</protein>
<keyword evidence="10" id="KW-1133">Transmembrane helix</keyword>
<dbReference type="SUPFAM" id="SSF51206">
    <property type="entry name" value="cAMP-binding domain-like"/>
    <property type="match status" value="1"/>
</dbReference>
<dbReference type="PRINTS" id="PR01464">
    <property type="entry name" value="EAGCHANNEL"/>
</dbReference>
<dbReference type="Proteomes" id="UP000270296">
    <property type="component" value="Unassembled WGS sequence"/>
</dbReference>
<keyword evidence="13" id="KW-0325">Glycoprotein</keyword>
<evidence type="ECO:0000256" key="7">
    <source>
        <dbReference type="ARBA" id="ARBA00022860"/>
    </source>
</evidence>
<dbReference type="Gene3D" id="3.30.450.20">
    <property type="entry name" value="PAS domain"/>
    <property type="match status" value="1"/>
</dbReference>
<feature type="domain" description="PAC" evidence="16">
    <location>
        <begin position="33"/>
        <end position="85"/>
    </location>
</feature>
<keyword evidence="6" id="KW-0631">Potassium channel</keyword>
<keyword evidence="5" id="KW-0812">Transmembrane</keyword>
<reference evidence="17 18" key="2">
    <citation type="submission" date="2018-11" db="EMBL/GenBank/DDBJ databases">
        <authorList>
            <consortium name="Pathogen Informatics"/>
        </authorList>
    </citation>
    <scope>NUCLEOTIDE SEQUENCE [LARGE SCALE GENOMIC DNA]</scope>
</reference>
<dbReference type="Gene3D" id="1.10.1200.260">
    <property type="match status" value="1"/>
</dbReference>
<dbReference type="GO" id="GO:0042391">
    <property type="term" value="P:regulation of membrane potential"/>
    <property type="evidence" value="ECO:0007669"/>
    <property type="project" value="TreeGrafter"/>
</dbReference>
<keyword evidence="2" id="KW-0813">Transport</keyword>
<dbReference type="FunFam" id="1.10.1200.260:FF:000003">
    <property type="entry name" value="Potassium voltage-gated channel subfamily H member 1"/>
    <property type="match status" value="1"/>
</dbReference>
<evidence type="ECO:0000256" key="12">
    <source>
        <dbReference type="ARBA" id="ARBA00023136"/>
    </source>
</evidence>
<sequence>MHRSCSCSFMYGDQTKHETIKQIYEALNNYRTEQVEVQLYRKNKTILWVLMHISPIRNDRDRVLLLLCQFRDITDTKAPFDDDSTKGLGWILQLARVARRRQLTDIEHRDSKDNTLNFTQMVNFGNEPYPMYKQETPKTPPHIILHYGAFKTIWDWIILAVTFYTAVVVPYYVAFKVHTYESLVALILDTSADFIFVTDVVLNFQTTFVGPGGEIVSDPKIIRQNYFRTWFFMDLLSCLPYDKNGNMFTALKIIRLLRLGRVARKLDSYLDYGVATLLLLLATYVMVAHWLACIWYSIGEYETRKWLIHRTGGKCWLIRLAEEIDTPFNITLTGGPSEGSAYITALYFTMTSLTTIGFGNVAGTTESEKVFCVFMMLISSLLYATIFGHMTTIIQQMTLATQRYREMISSVREFMKLHEVPKPLAERILDYVVSTWAVNKGIDSARVLSYCPRDMKADICVHLNRKVFSEHSCFRLASDGCLRSLAIHFITNHSAPGDFLYHTGESVDALWFVVHGSLEVVQDDEVVAILGNGDVFGDDFWKNDSVGQSVANVRALTYADLHTIKRDPLLDVLNFYPSFAKSFARSLTLTYNLKYRMKFRKIIDVEREKEWVMLKKEELTKIPSDHPVRKLVQQICQKYKYLLSVRFFT</sequence>